<evidence type="ECO:0000259" key="13">
    <source>
        <dbReference type="Pfam" id="PF00703"/>
    </source>
</evidence>
<evidence type="ECO:0000313" key="18">
    <source>
        <dbReference type="Proteomes" id="UP001600941"/>
    </source>
</evidence>
<dbReference type="Pfam" id="PF17753">
    <property type="entry name" value="Ig_mannosidase"/>
    <property type="match status" value="1"/>
</dbReference>
<evidence type="ECO:0000256" key="4">
    <source>
        <dbReference type="ARBA" id="ARBA00011245"/>
    </source>
</evidence>
<keyword evidence="11" id="KW-0326">Glycosidase</keyword>
<comment type="similarity">
    <text evidence="3">Belongs to the glycosyl hydrolase 2 family.</text>
</comment>
<dbReference type="EMBL" id="BAABZQ010000001">
    <property type="protein sequence ID" value="GAA6499041.1"/>
    <property type="molecule type" value="Genomic_DNA"/>
</dbReference>
<evidence type="ECO:0000259" key="14">
    <source>
        <dbReference type="Pfam" id="PF02836"/>
    </source>
</evidence>
<keyword evidence="18" id="KW-1185">Reference proteome</keyword>
<feature type="domain" description="Glycoside hydrolase family 2 catalytic" evidence="14">
    <location>
        <begin position="357"/>
        <end position="418"/>
    </location>
</feature>
<dbReference type="SUPFAM" id="SSF49303">
    <property type="entry name" value="beta-Galactosidase/glucuronidase domain"/>
    <property type="match status" value="2"/>
</dbReference>
<evidence type="ECO:0000256" key="10">
    <source>
        <dbReference type="ARBA" id="ARBA00023180"/>
    </source>
</evidence>
<protein>
    <recommendedName>
        <fullName evidence="6">Beta-mannosidase</fullName>
        <ecNumber evidence="5">3.2.1.25</ecNumber>
    </recommendedName>
    <alternativeName>
        <fullName evidence="12">Lysosomal beta A mannosidase</fullName>
    </alternativeName>
</protein>
<evidence type="ECO:0000256" key="2">
    <source>
        <dbReference type="ARBA" id="ARBA00003150"/>
    </source>
</evidence>
<dbReference type="RefSeq" id="WP_227210221.1">
    <property type="nucleotide sequence ID" value="NZ_BAABZQ010000001.1"/>
</dbReference>
<gene>
    <name evidence="17" type="ORF">K340107D12_18570</name>
</gene>
<dbReference type="InterPro" id="IPR006103">
    <property type="entry name" value="Glyco_hydro_2_cat"/>
</dbReference>
<dbReference type="Gene3D" id="3.20.20.80">
    <property type="entry name" value="Glycosidases"/>
    <property type="match status" value="1"/>
</dbReference>
<feature type="domain" description="Beta-mannosidase Ig-fold" evidence="15">
    <location>
        <begin position="741"/>
        <end position="789"/>
    </location>
</feature>
<dbReference type="InterPro" id="IPR008979">
    <property type="entry name" value="Galactose-bd-like_sf"/>
</dbReference>
<dbReference type="Gene3D" id="2.60.40.10">
    <property type="entry name" value="Immunoglobulins"/>
    <property type="match status" value="2"/>
</dbReference>
<accession>A0ABQ0BR78</accession>
<comment type="catalytic activity">
    <reaction evidence="1">
        <text>Hydrolysis of terminal, non-reducing beta-D-mannose residues in beta-D-mannosides.</text>
        <dbReference type="EC" id="3.2.1.25"/>
    </reaction>
</comment>
<evidence type="ECO:0000256" key="8">
    <source>
        <dbReference type="ARBA" id="ARBA00022801"/>
    </source>
</evidence>
<proteinExistence type="inferred from homology"/>
<evidence type="ECO:0000256" key="3">
    <source>
        <dbReference type="ARBA" id="ARBA00007401"/>
    </source>
</evidence>
<dbReference type="SUPFAM" id="SSF51445">
    <property type="entry name" value="(Trans)glycosidases"/>
    <property type="match status" value="1"/>
</dbReference>
<dbReference type="InterPro" id="IPR006102">
    <property type="entry name" value="Ig-like_GH2"/>
</dbReference>
<evidence type="ECO:0000256" key="6">
    <source>
        <dbReference type="ARBA" id="ARBA00015707"/>
    </source>
</evidence>
<evidence type="ECO:0000256" key="9">
    <source>
        <dbReference type="ARBA" id="ARBA00023157"/>
    </source>
</evidence>
<feature type="domain" description="Glycoside hydrolase family 2 immunoglobulin-like beta-sandwich" evidence="13">
    <location>
        <begin position="188"/>
        <end position="284"/>
    </location>
</feature>
<dbReference type="Proteomes" id="UP001600941">
    <property type="component" value="Unassembled WGS sequence"/>
</dbReference>
<dbReference type="InterPro" id="IPR050887">
    <property type="entry name" value="Beta-mannosidase_GH2"/>
</dbReference>
<name>A0ABQ0BR78_9FIRM</name>
<dbReference type="Gene3D" id="2.60.120.260">
    <property type="entry name" value="Galactose-binding domain-like"/>
    <property type="match status" value="1"/>
</dbReference>
<evidence type="ECO:0000256" key="12">
    <source>
        <dbReference type="ARBA" id="ARBA00032581"/>
    </source>
</evidence>
<dbReference type="InterPro" id="IPR017853">
    <property type="entry name" value="GH"/>
</dbReference>
<dbReference type="Pfam" id="PF00703">
    <property type="entry name" value="Glyco_hydro_2"/>
    <property type="match status" value="1"/>
</dbReference>
<comment type="subunit">
    <text evidence="4">Monomer.</text>
</comment>
<keyword evidence="10" id="KW-0325">Glycoprotein</keyword>
<evidence type="ECO:0000259" key="16">
    <source>
        <dbReference type="Pfam" id="PF22666"/>
    </source>
</evidence>
<sequence length="812" mass="94103">MERILLEKGWKLLGPDNRELDIEKMPCQVHDILLDHQQIPNPNITGINENRWIGEAEWCYRTEFEVEDDSGEWNLCFQGLDTFVEIYLNGELAGENKSAYMPLVLHGIAGMQKRNLLELKVKPPRQELQKITLPKKYKDRVPEFCKARVFRSGYHEFSGPKPDLIRMGVYGNIYLERVGYDGIQEAVMDVSVNAGLDEGKVRIDFTYFHPEAERVLEYRITDMQGNMICEGTETEHTEYLEIPVSNPRLWQPRSHGAAELYDVEVSEKRGDTVLDVYKRQFGFRRMERKGDMDFSVNGRPLKLWGANLAHADTLTGCYGRVKEKLYGLLDLAEMGNFNCLRIWGESEILDDDFYSACDRRGILLWQDFYLGFHMYSEEEEMLSMCRQEAETLVKRLKHHPSILLWCGGNEMYWSRDMQYKGEYCFGEKIFCEVFPNVCRKLDLGRYYHRTSPFGGDFSNDPKGGDTHGYTHLWFVPGRDYPVFLSENCRVSAPELKTMKKMMKPEELWPAGYQNVSTKRKPLAWPDTWNLHNTNDGAVKLGPVEHYYDAENAEELIYRIGMAHSEYIRREVERFRRGRSEADADKTRKTKGHLLWKFNNNSNIISYGVVDYFNEPMRAYYALKRAYEPFQISFSIGNHITLWAVNDTPEKKEGIVRVQLFSPGKNQVEDELEIPFSCCPDESVLIGDLDAFGQFKKDCVLAAFAEDDRGNVMAESMDLVEMERRITFPGSGKLSCISEAGILVLKTDTFARCVELRGGEDGEEFGWIFEDNYFDLLPGVEKRIAVYGKHERGAVQIKPYYWKKGITVQYLKK</sequence>
<evidence type="ECO:0000256" key="5">
    <source>
        <dbReference type="ARBA" id="ARBA00012754"/>
    </source>
</evidence>
<comment type="function">
    <text evidence="2">Exoglycosidase that cleaves the single beta-linked mannose residue from the non-reducing end of all N-linked glycoprotein oligosaccharides.</text>
</comment>
<dbReference type="InterPro" id="IPR013783">
    <property type="entry name" value="Ig-like_fold"/>
</dbReference>
<evidence type="ECO:0000256" key="7">
    <source>
        <dbReference type="ARBA" id="ARBA00022729"/>
    </source>
</evidence>
<keyword evidence="7" id="KW-0732">Signal</keyword>
<evidence type="ECO:0000256" key="1">
    <source>
        <dbReference type="ARBA" id="ARBA00000829"/>
    </source>
</evidence>
<keyword evidence="8 17" id="KW-0378">Hydrolase</keyword>
<dbReference type="Pfam" id="PF02836">
    <property type="entry name" value="Glyco_hydro_2_C"/>
    <property type="match status" value="1"/>
</dbReference>
<dbReference type="GO" id="GO:0016787">
    <property type="term" value="F:hydrolase activity"/>
    <property type="evidence" value="ECO:0007669"/>
    <property type="project" value="UniProtKB-KW"/>
</dbReference>
<evidence type="ECO:0000259" key="15">
    <source>
        <dbReference type="Pfam" id="PF17753"/>
    </source>
</evidence>
<dbReference type="PANTHER" id="PTHR43730:SF1">
    <property type="entry name" value="BETA-MANNOSIDASE"/>
    <property type="match status" value="1"/>
</dbReference>
<dbReference type="InterPro" id="IPR054593">
    <property type="entry name" value="Beta-mannosidase-like_N2"/>
</dbReference>
<dbReference type="EC" id="3.2.1.25" evidence="5"/>
<dbReference type="Pfam" id="PF22666">
    <property type="entry name" value="Glyco_hydro_2_N2"/>
    <property type="match status" value="1"/>
</dbReference>
<comment type="caution">
    <text evidence="17">The sequence shown here is derived from an EMBL/GenBank/DDBJ whole genome shotgun (WGS) entry which is preliminary data.</text>
</comment>
<keyword evidence="9" id="KW-1015">Disulfide bond</keyword>
<reference evidence="17 18" key="1">
    <citation type="submission" date="2024-04" db="EMBL/GenBank/DDBJ databases">
        <title>Defined microbial consortia suppress multidrug-resistant proinflammatory Enterobacteriaceae via ecological control.</title>
        <authorList>
            <person name="Furuichi M."/>
            <person name="Kawaguchi T."/>
            <person name="Pust M."/>
            <person name="Yasuma K."/>
            <person name="Plichta D."/>
            <person name="Hasegawa N."/>
            <person name="Ohya T."/>
            <person name="Bhattarai S."/>
            <person name="Sasajima S."/>
            <person name="Aoto Y."/>
            <person name="Tuganbaev T."/>
            <person name="Yaginuma M."/>
            <person name="Ueda M."/>
            <person name="Okahashi N."/>
            <person name="Amafuji K."/>
            <person name="Kiridooshi Y."/>
            <person name="Sugita K."/>
            <person name="Strazar M."/>
            <person name="Skelly A."/>
            <person name="Suda W."/>
            <person name="Hattori M."/>
            <person name="Nakamoto N."/>
            <person name="Caballero S."/>
            <person name="Norman J."/>
            <person name="Olle B."/>
            <person name="Tanoue T."/>
            <person name="Arita M."/>
            <person name="Bucci V."/>
            <person name="Atarashi K."/>
            <person name="Xavier R."/>
            <person name="Honda K."/>
        </authorList>
    </citation>
    <scope>NUCLEOTIDE SEQUENCE [LARGE SCALE GENOMIC DNA]</scope>
    <source>
        <strain evidence="18">k34-0107-D12</strain>
    </source>
</reference>
<dbReference type="SUPFAM" id="SSF49785">
    <property type="entry name" value="Galactose-binding domain-like"/>
    <property type="match status" value="1"/>
</dbReference>
<feature type="domain" description="Beta-mannosidase-like galactose-binding" evidence="16">
    <location>
        <begin position="17"/>
        <end position="136"/>
    </location>
</feature>
<organism evidence="17 18">
    <name type="scientific">Blautia parvula</name>
    <dbReference type="NCBI Taxonomy" id="2877527"/>
    <lineage>
        <taxon>Bacteria</taxon>
        <taxon>Bacillati</taxon>
        <taxon>Bacillota</taxon>
        <taxon>Clostridia</taxon>
        <taxon>Lachnospirales</taxon>
        <taxon>Lachnospiraceae</taxon>
        <taxon>Blautia</taxon>
    </lineage>
</organism>
<evidence type="ECO:0000256" key="11">
    <source>
        <dbReference type="ARBA" id="ARBA00023295"/>
    </source>
</evidence>
<dbReference type="InterPro" id="IPR036156">
    <property type="entry name" value="Beta-gal/glucu_dom_sf"/>
</dbReference>
<dbReference type="InterPro" id="IPR041625">
    <property type="entry name" value="Beta-mannosidase_Ig"/>
</dbReference>
<dbReference type="PANTHER" id="PTHR43730">
    <property type="entry name" value="BETA-MANNOSIDASE"/>
    <property type="match status" value="1"/>
</dbReference>
<evidence type="ECO:0000313" key="17">
    <source>
        <dbReference type="EMBL" id="GAA6499041.1"/>
    </source>
</evidence>